<sequence length="197" mass="20880">MLLNLLVQQPQMLGRIIENTPYWVWALLAGLLWLGGSQLLARNVSLVRAMAMPVAMIGLSVFGIASAFGGAGQALLPVVAWLLTAVLIASVALWLQPAAPQGTLYEGRSRCFYIPGSAMPLALILGIFLTKYLVGVELALQPALARDSGFALQIAALYGVFNGLFAARSLRLWKLVQRSALLATSPVTASTNTSATA</sequence>
<dbReference type="EMBL" id="JAPCKI010000008">
    <property type="protein sequence ID" value="MDD2178905.1"/>
    <property type="molecule type" value="Genomic_DNA"/>
</dbReference>
<keyword evidence="3" id="KW-1185">Reference proteome</keyword>
<dbReference type="Pfam" id="PF20327">
    <property type="entry name" value="DUF6622"/>
    <property type="match status" value="1"/>
</dbReference>
<evidence type="ECO:0008006" key="4">
    <source>
        <dbReference type="Google" id="ProtNLM"/>
    </source>
</evidence>
<evidence type="ECO:0000313" key="3">
    <source>
        <dbReference type="Proteomes" id="UP001148932"/>
    </source>
</evidence>
<feature type="transmembrane region" description="Helical" evidence="1">
    <location>
        <begin position="150"/>
        <end position="170"/>
    </location>
</feature>
<protein>
    <recommendedName>
        <fullName evidence="4">Transmembrane protein</fullName>
    </recommendedName>
</protein>
<organism evidence="2 3">
    <name type="scientific">Acidovorax benzenivorans</name>
    <dbReference type="NCBI Taxonomy" id="2987520"/>
    <lineage>
        <taxon>Bacteria</taxon>
        <taxon>Pseudomonadati</taxon>
        <taxon>Pseudomonadota</taxon>
        <taxon>Betaproteobacteria</taxon>
        <taxon>Burkholderiales</taxon>
        <taxon>Comamonadaceae</taxon>
        <taxon>Acidovorax</taxon>
    </lineage>
</organism>
<proteinExistence type="predicted"/>
<evidence type="ECO:0000256" key="1">
    <source>
        <dbReference type="SAM" id="Phobius"/>
    </source>
</evidence>
<keyword evidence="1" id="KW-0812">Transmembrane</keyword>
<dbReference type="Proteomes" id="UP001148932">
    <property type="component" value="Unassembled WGS sequence"/>
</dbReference>
<accession>A0ABT5RYZ7</accession>
<dbReference type="RefSeq" id="WP_274111983.1">
    <property type="nucleotide sequence ID" value="NZ_JAPCKI010000008.1"/>
</dbReference>
<keyword evidence="1" id="KW-1133">Transmembrane helix</keyword>
<gene>
    <name evidence="2" type="ORF">OIN59_15810</name>
</gene>
<reference evidence="2" key="1">
    <citation type="submission" date="2022-10" db="EMBL/GenBank/DDBJ databases">
        <title>Description of microaerobic benzene degrading bacteria.</title>
        <authorList>
            <person name="Bedics A."/>
            <person name="Tancsics A."/>
            <person name="Banerjee S."/>
        </authorList>
    </citation>
    <scope>NUCLEOTIDE SEQUENCE</scope>
    <source>
        <strain evidence="2">D2M1</strain>
    </source>
</reference>
<name>A0ABT5RYZ7_9BURK</name>
<comment type="caution">
    <text evidence="2">The sequence shown here is derived from an EMBL/GenBank/DDBJ whole genome shotgun (WGS) entry which is preliminary data.</text>
</comment>
<keyword evidence="1" id="KW-0472">Membrane</keyword>
<feature type="transmembrane region" description="Helical" evidence="1">
    <location>
        <begin position="53"/>
        <end position="72"/>
    </location>
</feature>
<feature type="transmembrane region" description="Helical" evidence="1">
    <location>
        <begin position="111"/>
        <end position="130"/>
    </location>
</feature>
<feature type="transmembrane region" description="Helical" evidence="1">
    <location>
        <begin position="78"/>
        <end position="99"/>
    </location>
</feature>
<feature type="transmembrane region" description="Helical" evidence="1">
    <location>
        <begin position="22"/>
        <end position="41"/>
    </location>
</feature>
<dbReference type="InterPro" id="IPR046730">
    <property type="entry name" value="DUF6622"/>
</dbReference>
<evidence type="ECO:0000313" key="2">
    <source>
        <dbReference type="EMBL" id="MDD2178905.1"/>
    </source>
</evidence>